<proteinExistence type="predicted"/>
<keyword evidence="4" id="KW-1185">Reference proteome</keyword>
<feature type="region of interest" description="Disordered" evidence="1">
    <location>
        <begin position="466"/>
        <end position="553"/>
    </location>
</feature>
<evidence type="ECO:0000256" key="1">
    <source>
        <dbReference type="SAM" id="MobiDB-lite"/>
    </source>
</evidence>
<feature type="signal peptide" evidence="2">
    <location>
        <begin position="1"/>
        <end position="17"/>
    </location>
</feature>
<evidence type="ECO:0000313" key="3">
    <source>
        <dbReference type="EMBL" id="WOO78157.1"/>
    </source>
</evidence>
<dbReference type="EMBL" id="CP086714">
    <property type="protein sequence ID" value="WOO78157.1"/>
    <property type="molecule type" value="Genomic_DNA"/>
</dbReference>
<organism evidence="3 4">
    <name type="scientific">Vanrija pseudolonga</name>
    <dbReference type="NCBI Taxonomy" id="143232"/>
    <lineage>
        <taxon>Eukaryota</taxon>
        <taxon>Fungi</taxon>
        <taxon>Dikarya</taxon>
        <taxon>Basidiomycota</taxon>
        <taxon>Agaricomycotina</taxon>
        <taxon>Tremellomycetes</taxon>
        <taxon>Trichosporonales</taxon>
        <taxon>Trichosporonaceae</taxon>
        <taxon>Vanrija</taxon>
    </lineage>
</organism>
<evidence type="ECO:0000313" key="4">
    <source>
        <dbReference type="Proteomes" id="UP000827549"/>
    </source>
</evidence>
<reference evidence="3" key="1">
    <citation type="submission" date="2023-10" db="EMBL/GenBank/DDBJ databases">
        <authorList>
            <person name="Noh H."/>
        </authorList>
    </citation>
    <scope>NUCLEOTIDE SEQUENCE</scope>
    <source>
        <strain evidence="3">DUCC4014</strain>
    </source>
</reference>
<sequence length="607" mass="66079">MILTSLTALAFAILASASAIPREATEGVELEVRSDPVITFKEYDAYQCYGLPISWSGGTPPFYLELGAWDLTPGAEYPFVAAQTFYPVFFKNLVWNIPYPAGTKIGVILNQGDWTNGWTPTIRNTTVLVYLNFWAIDTTPGVTNPWVPAASLYFPGNVTTFTWDVPCVDIWFGESSTAVPWKTLKVIAQNATVLDPAGSSCATSPTHFVSPSPSPTSSKYRPSTVPPSPTTTGSVDPYPDLTLSLDPWPPRQCEKVLISWTFSGEIHLGTYALDATPGVLFPWINDYSPYYAGNVTSTTWNVPWGAGALVKVQIVFSDSKTHETLKTIERNGTILDSPGRSCSIVPTHYVTPAPSTTPHPEITVSMNPWPPHQCKPVHMSWTFTGPIHVTIYALDTTPGVEFPWIPDRNQPYFAGNVTSWTWNVPWGAGTKVRVMFFFGDDSNGLLKTIERNATILDSPGISCSVAPTTNTYVSPTPSMTSSKSKSTSKSQSASKPQSTTKPSKTTVPQSSPPRSTSMPHSTSNTPTTSTKAPIPTSSPPPTPTTSSFDSHSEISPWPYPVPTAPNAFLEYKGSFNRAVALFDIWGNYQFLNARPITGTDTSCIKKK</sequence>
<feature type="compositionally biased region" description="Polar residues" evidence="1">
    <location>
        <begin position="205"/>
        <end position="221"/>
    </location>
</feature>
<gene>
    <name evidence="3" type="ORF">LOC62_01G001707</name>
</gene>
<name>A0AAF0Y1F7_9TREE</name>
<keyword evidence="2" id="KW-0732">Signal</keyword>
<dbReference type="GeneID" id="87804962"/>
<feature type="region of interest" description="Disordered" evidence="1">
    <location>
        <begin position="205"/>
        <end position="237"/>
    </location>
</feature>
<protein>
    <submittedName>
        <fullName evidence="3">Uncharacterized protein</fullName>
    </submittedName>
</protein>
<dbReference type="RefSeq" id="XP_062624189.1">
    <property type="nucleotide sequence ID" value="XM_062768205.1"/>
</dbReference>
<feature type="compositionally biased region" description="Low complexity" evidence="1">
    <location>
        <begin position="474"/>
        <end position="535"/>
    </location>
</feature>
<evidence type="ECO:0000256" key="2">
    <source>
        <dbReference type="SAM" id="SignalP"/>
    </source>
</evidence>
<dbReference type="AlphaFoldDB" id="A0AAF0Y1F7"/>
<feature type="chain" id="PRO_5041956756" evidence="2">
    <location>
        <begin position="18"/>
        <end position="607"/>
    </location>
</feature>
<accession>A0AAF0Y1F7</accession>
<dbReference type="Proteomes" id="UP000827549">
    <property type="component" value="Chromosome 1"/>
</dbReference>